<dbReference type="EMBL" id="CP031146">
    <property type="protein sequence ID" value="AXM95949.1"/>
    <property type="molecule type" value="Genomic_DNA"/>
</dbReference>
<dbReference type="AlphaFoldDB" id="A0AAD0QUN2"/>
<dbReference type="InterPro" id="IPR003458">
    <property type="entry name" value="Phage_T4_Gp38_tail_assem"/>
</dbReference>
<organism evidence="1 2">
    <name type="scientific">Pseudomonas plecoglossicida</name>
    <dbReference type="NCBI Taxonomy" id="70775"/>
    <lineage>
        <taxon>Bacteria</taxon>
        <taxon>Pseudomonadati</taxon>
        <taxon>Pseudomonadota</taxon>
        <taxon>Gammaproteobacteria</taxon>
        <taxon>Pseudomonadales</taxon>
        <taxon>Pseudomonadaceae</taxon>
        <taxon>Pseudomonas</taxon>
    </lineage>
</organism>
<evidence type="ECO:0000313" key="1">
    <source>
        <dbReference type="EMBL" id="AXM95949.1"/>
    </source>
</evidence>
<dbReference type="RefSeq" id="WP_081663472.1">
    <property type="nucleotide sequence ID" value="NZ_BSOM01000026.1"/>
</dbReference>
<dbReference type="GeneID" id="49613598"/>
<name>A0AAD0QUN2_PSEDL</name>
<reference evidence="1 2" key="1">
    <citation type="submission" date="2018-07" db="EMBL/GenBank/DDBJ databases">
        <title>Complete genome sequence of a Pseudomonas plecoglossicida strain pathogenic to the marine fish, Larimichthys crocea.</title>
        <authorList>
            <person name="Tao Z."/>
        </authorList>
    </citation>
    <scope>NUCLEOTIDE SEQUENCE [LARGE SCALE GENOMIC DNA]</scope>
    <source>
        <strain evidence="1 2">XSDHY-P</strain>
    </source>
</reference>
<gene>
    <name evidence="1" type="ORF">DVB73_09230</name>
</gene>
<evidence type="ECO:0008006" key="3">
    <source>
        <dbReference type="Google" id="ProtNLM"/>
    </source>
</evidence>
<dbReference type="Proteomes" id="UP000256503">
    <property type="component" value="Chromosome"/>
</dbReference>
<protein>
    <recommendedName>
        <fullName evidence="3">Phage tail protein</fullName>
    </recommendedName>
</protein>
<dbReference type="Pfam" id="PF02413">
    <property type="entry name" value="Caudo_TAP"/>
    <property type="match status" value="1"/>
</dbReference>
<evidence type="ECO:0000313" key="2">
    <source>
        <dbReference type="Proteomes" id="UP000256503"/>
    </source>
</evidence>
<sequence length="43" mass="4964">MRKTGCLTAYADLDEATEAEIASLIEWKRYRVALNRITEQLGY</sequence>
<accession>A0AAD0QUN2</accession>
<proteinExistence type="predicted"/>